<keyword evidence="2" id="KW-1185">Reference proteome</keyword>
<evidence type="ECO:0000313" key="2">
    <source>
        <dbReference type="Proteomes" id="UP001286313"/>
    </source>
</evidence>
<name>A0AAE1KPH5_PETCI</name>
<dbReference type="Proteomes" id="UP001286313">
    <property type="component" value="Unassembled WGS sequence"/>
</dbReference>
<dbReference type="EMBL" id="JAWQEG010001670">
    <property type="protein sequence ID" value="KAK3877465.1"/>
    <property type="molecule type" value="Genomic_DNA"/>
</dbReference>
<reference evidence="1" key="1">
    <citation type="submission" date="2023-10" db="EMBL/GenBank/DDBJ databases">
        <title>Genome assemblies of two species of porcelain crab, Petrolisthes cinctipes and Petrolisthes manimaculis (Anomura: Porcellanidae).</title>
        <authorList>
            <person name="Angst P."/>
        </authorList>
    </citation>
    <scope>NUCLEOTIDE SEQUENCE</scope>
    <source>
        <strain evidence="1">PB745_01</strain>
        <tissue evidence="1">Gill</tissue>
    </source>
</reference>
<organism evidence="1 2">
    <name type="scientific">Petrolisthes cinctipes</name>
    <name type="common">Flat porcelain crab</name>
    <dbReference type="NCBI Taxonomy" id="88211"/>
    <lineage>
        <taxon>Eukaryota</taxon>
        <taxon>Metazoa</taxon>
        <taxon>Ecdysozoa</taxon>
        <taxon>Arthropoda</taxon>
        <taxon>Crustacea</taxon>
        <taxon>Multicrustacea</taxon>
        <taxon>Malacostraca</taxon>
        <taxon>Eumalacostraca</taxon>
        <taxon>Eucarida</taxon>
        <taxon>Decapoda</taxon>
        <taxon>Pleocyemata</taxon>
        <taxon>Anomura</taxon>
        <taxon>Galatheoidea</taxon>
        <taxon>Porcellanidae</taxon>
        <taxon>Petrolisthes</taxon>
    </lineage>
</organism>
<protein>
    <submittedName>
        <fullName evidence="1">Uncharacterized protein</fullName>
    </submittedName>
</protein>
<comment type="caution">
    <text evidence="1">The sequence shown here is derived from an EMBL/GenBank/DDBJ whole genome shotgun (WGS) entry which is preliminary data.</text>
</comment>
<evidence type="ECO:0000313" key="1">
    <source>
        <dbReference type="EMBL" id="KAK3877465.1"/>
    </source>
</evidence>
<dbReference type="AlphaFoldDB" id="A0AAE1KPH5"/>
<gene>
    <name evidence="1" type="ORF">Pcinc_017792</name>
</gene>
<proteinExistence type="predicted"/>
<sequence length="97" mass="11148">MRTRMDLLREDYRSQRREVSAVGSENVHQQSLPGCMSRGMRCVRKTRLRQQYPVHRFGYSPTQGMPKIQHQLSEGFSDATLVTSEAPIGTEEQCYGL</sequence>
<accession>A0AAE1KPH5</accession>